<dbReference type="RefSeq" id="XP_020102984.1">
    <property type="nucleotide sequence ID" value="XM_020247395.1"/>
</dbReference>
<gene>
    <name evidence="7" type="primary">LOC109720345</name>
</gene>
<dbReference type="OrthoDB" id="1072226at2759"/>
<evidence type="ECO:0000256" key="4">
    <source>
        <dbReference type="SAM" id="SignalP"/>
    </source>
</evidence>
<reference evidence="6" key="1">
    <citation type="journal article" date="2015" name="Nat. Genet.">
        <title>The pineapple genome and the evolution of CAM photosynthesis.</title>
        <authorList>
            <person name="Ming R."/>
            <person name="VanBuren R."/>
            <person name="Wai C.M."/>
            <person name="Tang H."/>
            <person name="Schatz M.C."/>
            <person name="Bowers J.E."/>
            <person name="Lyons E."/>
            <person name="Wang M.L."/>
            <person name="Chen J."/>
            <person name="Biggers E."/>
            <person name="Zhang J."/>
            <person name="Huang L."/>
            <person name="Zhang L."/>
            <person name="Miao W."/>
            <person name="Zhang J."/>
            <person name="Ye Z."/>
            <person name="Miao C."/>
            <person name="Lin Z."/>
            <person name="Wang H."/>
            <person name="Zhou H."/>
            <person name="Yim W.C."/>
            <person name="Priest H.D."/>
            <person name="Zheng C."/>
            <person name="Woodhouse M."/>
            <person name="Edger P.P."/>
            <person name="Guyot R."/>
            <person name="Guo H.B."/>
            <person name="Guo H."/>
            <person name="Zheng G."/>
            <person name="Singh R."/>
            <person name="Sharma A."/>
            <person name="Min X."/>
            <person name="Zheng Y."/>
            <person name="Lee H."/>
            <person name="Gurtowski J."/>
            <person name="Sedlazeck F.J."/>
            <person name="Harkess A."/>
            <person name="McKain M.R."/>
            <person name="Liao Z."/>
            <person name="Fang J."/>
            <person name="Liu J."/>
            <person name="Zhang X."/>
            <person name="Zhang Q."/>
            <person name="Hu W."/>
            <person name="Qin Y."/>
            <person name="Wang K."/>
            <person name="Chen L.Y."/>
            <person name="Shirley N."/>
            <person name="Lin Y.R."/>
            <person name="Liu L.Y."/>
            <person name="Hernandez A.G."/>
            <person name="Wright C.L."/>
            <person name="Bulone V."/>
            <person name="Tuskan G.A."/>
            <person name="Heath K."/>
            <person name="Zee F."/>
            <person name="Moore P.H."/>
            <person name="Sunkar R."/>
            <person name="Leebens-Mack J.H."/>
            <person name="Mockler T."/>
            <person name="Bennetzen J.L."/>
            <person name="Freeling M."/>
            <person name="Sankoff D."/>
            <person name="Paterson A.H."/>
            <person name="Zhu X."/>
            <person name="Yang X."/>
            <person name="Smith J.A."/>
            <person name="Cushman J.C."/>
            <person name="Paull R.E."/>
            <person name="Yu Q."/>
        </authorList>
    </citation>
    <scope>NUCLEOTIDE SEQUENCE [LARGE SCALE GENOMIC DNA]</scope>
    <source>
        <strain evidence="6">cv. F153</strain>
    </source>
</reference>
<organism evidence="6 7">
    <name type="scientific">Ananas comosus</name>
    <name type="common">Pineapple</name>
    <name type="synonym">Ananas ananas</name>
    <dbReference type="NCBI Taxonomy" id="4615"/>
    <lineage>
        <taxon>Eukaryota</taxon>
        <taxon>Viridiplantae</taxon>
        <taxon>Streptophyta</taxon>
        <taxon>Embryophyta</taxon>
        <taxon>Tracheophyta</taxon>
        <taxon>Spermatophyta</taxon>
        <taxon>Magnoliopsida</taxon>
        <taxon>Liliopsida</taxon>
        <taxon>Poales</taxon>
        <taxon>Bromeliaceae</taxon>
        <taxon>Bromelioideae</taxon>
        <taxon>Ananas</taxon>
    </lineage>
</organism>
<keyword evidence="6" id="KW-1185">Reference proteome</keyword>
<dbReference type="PROSITE" id="PS51767">
    <property type="entry name" value="PEPTIDASE_A1"/>
    <property type="match status" value="1"/>
</dbReference>
<evidence type="ECO:0000256" key="3">
    <source>
        <dbReference type="ARBA" id="ARBA00022801"/>
    </source>
</evidence>
<dbReference type="PANTHER" id="PTHR47967">
    <property type="entry name" value="OS07G0603500 PROTEIN-RELATED"/>
    <property type="match status" value="1"/>
</dbReference>
<dbReference type="GO" id="GO:0008233">
    <property type="term" value="F:peptidase activity"/>
    <property type="evidence" value="ECO:0007669"/>
    <property type="project" value="UniProtKB-KW"/>
</dbReference>
<evidence type="ECO:0000256" key="1">
    <source>
        <dbReference type="ARBA" id="ARBA00007447"/>
    </source>
</evidence>
<dbReference type="PANTHER" id="PTHR47967:SF123">
    <property type="entry name" value="ASPARTIC PROTEINASE NEPENTHESIN-1-LIKE"/>
    <property type="match status" value="1"/>
</dbReference>
<dbReference type="Proteomes" id="UP000515123">
    <property type="component" value="Linkage group 14"/>
</dbReference>
<dbReference type="Gramene" id="Aco028770.1.mrna1">
    <property type="protein sequence ID" value="Aco028770.1.mrna1.cds1"/>
    <property type="gene ID" value="Aco028770.1.path1"/>
</dbReference>
<dbReference type="Pfam" id="PF14541">
    <property type="entry name" value="TAXi_C"/>
    <property type="match status" value="1"/>
</dbReference>
<keyword evidence="4" id="KW-0732">Signal</keyword>
<dbReference type="InterPro" id="IPR051708">
    <property type="entry name" value="Plant_Aspart_Prot_A1"/>
</dbReference>
<comment type="similarity">
    <text evidence="1">Belongs to the peptidase A1 family.</text>
</comment>
<dbReference type="GeneID" id="109720345"/>
<dbReference type="Gene3D" id="2.40.70.10">
    <property type="entry name" value="Acid Proteases"/>
    <property type="match status" value="2"/>
</dbReference>
<sequence length="457" mass="51889">MAKTIYSHFIFLLSISILLFFSETTGGLKRSLSFELIYRYSPRSPIYYSNLTDSQRFEDSLLHFENRFLQLNNSQAMSVGYEITAIRPRIIFYGSLYMVFLTIGTGNGTIGYYLSIDTGSYLTWTQCKPCINCYPQNDPYFDPHQSPSFIDISCSHQNPCPQGNYHCINNRCHYQVGYIDGSYTKGTLSKDTFGFRSSHSDYPEFIEGLVFGCSHDSQLVVPSHGYPSGIISLGLFRESFAMQLINHGSQGRFSYCLPLRGSTSMSFLRFGDDIVQRGPVQTTPIEPSQGVCFYYIILNDISVGTKRLGFEPGMFARKPNGSGGFIVDSGAAVSRLITPAFERVKKVLRAYFRHRNFVEVDPTKYGISLKLCWLFQPHYQSLMPSMTFHLQGAEMSIAWQSLFHIVQQKGIFCFAMLPLETLTILGAYQQTNTRFTFDVLQLQLAFNPENCEHDSQP</sequence>
<evidence type="ECO:0000256" key="2">
    <source>
        <dbReference type="ARBA" id="ARBA00022670"/>
    </source>
</evidence>
<feature type="signal peptide" evidence="4">
    <location>
        <begin position="1"/>
        <end position="27"/>
    </location>
</feature>
<evidence type="ECO:0000313" key="6">
    <source>
        <dbReference type="Proteomes" id="UP000515123"/>
    </source>
</evidence>
<keyword evidence="2" id="KW-0645">Protease</keyword>
<dbReference type="SUPFAM" id="SSF50630">
    <property type="entry name" value="Acid proteases"/>
    <property type="match status" value="1"/>
</dbReference>
<accession>A0A6P5G3R9</accession>
<keyword evidence="3" id="KW-0378">Hydrolase</keyword>
<dbReference type="AlphaFoldDB" id="A0A6P5G3R9"/>
<name>A0A6P5G3R9_ANACO</name>
<dbReference type="InterPro" id="IPR021109">
    <property type="entry name" value="Peptidase_aspartic_dom_sf"/>
</dbReference>
<reference evidence="7" key="2">
    <citation type="submission" date="2025-08" db="UniProtKB">
        <authorList>
            <consortium name="RefSeq"/>
        </authorList>
    </citation>
    <scope>IDENTIFICATION</scope>
    <source>
        <tissue evidence="7">Leaf</tissue>
    </source>
</reference>
<dbReference type="InterPro" id="IPR033121">
    <property type="entry name" value="PEPTIDASE_A1"/>
</dbReference>
<evidence type="ECO:0000259" key="5">
    <source>
        <dbReference type="PROSITE" id="PS51767"/>
    </source>
</evidence>
<dbReference type="GO" id="GO:0006508">
    <property type="term" value="P:proteolysis"/>
    <property type="evidence" value="ECO:0007669"/>
    <property type="project" value="UniProtKB-KW"/>
</dbReference>
<proteinExistence type="inferred from homology"/>
<feature type="chain" id="PRO_5028429564" evidence="4">
    <location>
        <begin position="28"/>
        <end position="457"/>
    </location>
</feature>
<protein>
    <submittedName>
        <fullName evidence="7">Aspartic proteinase nepenthesin-2-like</fullName>
    </submittedName>
</protein>
<dbReference type="InterPro" id="IPR032861">
    <property type="entry name" value="TAXi_N"/>
</dbReference>
<dbReference type="Pfam" id="PF14543">
    <property type="entry name" value="TAXi_N"/>
    <property type="match status" value="1"/>
</dbReference>
<evidence type="ECO:0000313" key="7">
    <source>
        <dbReference type="RefSeq" id="XP_020102984.1"/>
    </source>
</evidence>
<feature type="domain" description="Peptidase A1" evidence="5">
    <location>
        <begin position="97"/>
        <end position="447"/>
    </location>
</feature>
<dbReference type="GO" id="GO:0005576">
    <property type="term" value="C:extracellular region"/>
    <property type="evidence" value="ECO:0007669"/>
    <property type="project" value="TreeGrafter"/>
</dbReference>
<dbReference type="InterPro" id="IPR032799">
    <property type="entry name" value="TAXi_C"/>
</dbReference>